<feature type="chain" id="PRO_5012372061" evidence="4">
    <location>
        <begin position="34"/>
        <end position="279"/>
    </location>
</feature>
<evidence type="ECO:0000313" key="6">
    <source>
        <dbReference type="EMBL" id="SMF42475.1"/>
    </source>
</evidence>
<comment type="similarity">
    <text evidence="1">Belongs to the membrane fusion protein (MFP) (TC 8.A.1) family.</text>
</comment>
<feature type="signal peptide" evidence="4">
    <location>
        <begin position="1"/>
        <end position="33"/>
    </location>
</feature>
<evidence type="ECO:0000256" key="3">
    <source>
        <dbReference type="SAM" id="MobiDB-lite"/>
    </source>
</evidence>
<dbReference type="EMBL" id="FXAK01000004">
    <property type="protein sequence ID" value="SMF42475.1"/>
    <property type="molecule type" value="Genomic_DNA"/>
</dbReference>
<dbReference type="NCBIfam" id="TIGR01730">
    <property type="entry name" value="RND_mfp"/>
    <property type="match status" value="1"/>
</dbReference>
<evidence type="ECO:0000256" key="2">
    <source>
        <dbReference type="SAM" id="Coils"/>
    </source>
</evidence>
<feature type="coiled-coil region" evidence="2">
    <location>
        <begin position="83"/>
        <end position="143"/>
    </location>
</feature>
<dbReference type="AlphaFoldDB" id="A0A1X7EZ88"/>
<evidence type="ECO:0000259" key="5">
    <source>
        <dbReference type="Pfam" id="PF25917"/>
    </source>
</evidence>
<dbReference type="InterPro" id="IPR058625">
    <property type="entry name" value="MdtA-like_BSH"/>
</dbReference>
<name>A0A1X7EZ88_9PROT</name>
<keyword evidence="2" id="KW-0175">Coiled coil</keyword>
<feature type="domain" description="Multidrug resistance protein MdtA-like barrel-sandwich hybrid" evidence="5">
    <location>
        <begin position="51"/>
        <end position="172"/>
    </location>
</feature>
<dbReference type="STRING" id="286727.SAMN02982917_2129"/>
<accession>A0A1X7EZ88</accession>
<dbReference type="SUPFAM" id="SSF111369">
    <property type="entry name" value="HlyD-like secretion proteins"/>
    <property type="match status" value="1"/>
</dbReference>
<dbReference type="Gene3D" id="2.40.30.170">
    <property type="match status" value="1"/>
</dbReference>
<proteinExistence type="inferred from homology"/>
<dbReference type="InterPro" id="IPR006143">
    <property type="entry name" value="RND_pump_MFP"/>
</dbReference>
<evidence type="ECO:0000313" key="7">
    <source>
        <dbReference type="Proteomes" id="UP000192936"/>
    </source>
</evidence>
<dbReference type="GO" id="GO:0015562">
    <property type="term" value="F:efflux transmembrane transporter activity"/>
    <property type="evidence" value="ECO:0007669"/>
    <property type="project" value="TreeGrafter"/>
</dbReference>
<dbReference type="GO" id="GO:1990281">
    <property type="term" value="C:efflux pump complex"/>
    <property type="evidence" value="ECO:0007669"/>
    <property type="project" value="TreeGrafter"/>
</dbReference>
<dbReference type="Pfam" id="PF25917">
    <property type="entry name" value="BSH_RND"/>
    <property type="match status" value="1"/>
</dbReference>
<feature type="region of interest" description="Disordered" evidence="3">
    <location>
        <begin position="260"/>
        <end position="279"/>
    </location>
</feature>
<evidence type="ECO:0000256" key="1">
    <source>
        <dbReference type="ARBA" id="ARBA00009477"/>
    </source>
</evidence>
<keyword evidence="4" id="KW-0732">Signal</keyword>
<reference evidence="6 7" key="1">
    <citation type="submission" date="2017-04" db="EMBL/GenBank/DDBJ databases">
        <authorList>
            <person name="Afonso C.L."/>
            <person name="Miller P.J."/>
            <person name="Scott M.A."/>
            <person name="Spackman E."/>
            <person name="Goraichik I."/>
            <person name="Dimitrov K.M."/>
            <person name="Suarez D.L."/>
            <person name="Swayne D.E."/>
        </authorList>
    </citation>
    <scope>NUCLEOTIDE SEQUENCE [LARGE SCALE GENOMIC DNA]</scope>
    <source>
        <strain evidence="6 7">A2P</strain>
    </source>
</reference>
<protein>
    <submittedName>
        <fullName evidence="6">RND family efflux transporter, MFP subunit</fullName>
    </submittedName>
</protein>
<dbReference type="Proteomes" id="UP000192936">
    <property type="component" value="Unassembled WGS sequence"/>
</dbReference>
<evidence type="ECO:0000256" key="4">
    <source>
        <dbReference type="SAM" id="SignalP"/>
    </source>
</evidence>
<dbReference type="PANTHER" id="PTHR30469:SF15">
    <property type="entry name" value="HLYD FAMILY OF SECRETION PROTEINS"/>
    <property type="match status" value="1"/>
</dbReference>
<dbReference type="RefSeq" id="WP_244560605.1">
    <property type="nucleotide sequence ID" value="NZ_FXAK01000004.1"/>
</dbReference>
<sequence length="279" mass="28903">MIRPGAAAKATAQAAALLGVLLGGGLASTPAAAQDVSQGQVRALIEAKRHAVLSSEIPGRIARMSVDAGQGFKAGDLLVAFDCASYQAELDGARAQLNAAEVTARVNRRLNSLRSIGEAEVQLAEAKAQVARAEARKAEVQTRRCDIKAPFDGRVVERRIQEHESVAAGAPLLEILSDRDLKVELIVPSSWLVWLKPGQRFDLRVDETGATLPGEVVLPGAKVDSTSQSVVVTAKLTGEIAHAGLIAGMSGTAIFPEPALSSLPAGSQGGSSRPGAAKP</sequence>
<dbReference type="Gene3D" id="1.10.287.470">
    <property type="entry name" value="Helix hairpin bin"/>
    <property type="match status" value="1"/>
</dbReference>
<dbReference type="Gene3D" id="2.40.50.100">
    <property type="match status" value="1"/>
</dbReference>
<gene>
    <name evidence="6" type="ORF">SAMN02982917_2129</name>
</gene>
<dbReference type="PANTHER" id="PTHR30469">
    <property type="entry name" value="MULTIDRUG RESISTANCE PROTEIN MDTA"/>
    <property type="match status" value="1"/>
</dbReference>
<organism evidence="6 7">
    <name type="scientific">Azospirillum oryzae</name>
    <dbReference type="NCBI Taxonomy" id="286727"/>
    <lineage>
        <taxon>Bacteria</taxon>
        <taxon>Pseudomonadati</taxon>
        <taxon>Pseudomonadota</taxon>
        <taxon>Alphaproteobacteria</taxon>
        <taxon>Rhodospirillales</taxon>
        <taxon>Azospirillaceae</taxon>
        <taxon>Azospirillum</taxon>
    </lineage>
</organism>